<reference evidence="3" key="1">
    <citation type="journal article" date="2016" name="Nature">
        <title>Genome evolution in the allotetraploid frog Xenopus laevis.</title>
        <authorList>
            <person name="Session A.M."/>
            <person name="Uno Y."/>
            <person name="Kwon T."/>
            <person name="Chapman J.A."/>
            <person name="Toyoda A."/>
            <person name="Takahashi S."/>
            <person name="Fukui A."/>
            <person name="Hikosaka A."/>
            <person name="Suzuki A."/>
            <person name="Kondo M."/>
            <person name="van Heeringen S.J."/>
            <person name="Quigley I."/>
            <person name="Heinz S."/>
            <person name="Ogino H."/>
            <person name="Ochi H."/>
            <person name="Hellsten U."/>
            <person name="Lyons J.B."/>
            <person name="Simakov O."/>
            <person name="Putnam N."/>
            <person name="Stites J."/>
            <person name="Kuroki Y."/>
            <person name="Tanaka T."/>
            <person name="Michiue T."/>
            <person name="Watanabe M."/>
            <person name="Bogdanovic O."/>
            <person name="Lister R."/>
            <person name="Georgiou G."/>
            <person name="Paranjpe S.S."/>
            <person name="van Kruijsbergen I."/>
            <person name="Shu S."/>
            <person name="Carlson J."/>
            <person name="Kinoshita T."/>
            <person name="Ohta Y."/>
            <person name="Mawaribuchi S."/>
            <person name="Jenkins J."/>
            <person name="Grimwood J."/>
            <person name="Schmutz J."/>
            <person name="Mitros T."/>
            <person name="Mozaffari S.V."/>
            <person name="Suzuki Y."/>
            <person name="Haramoto Y."/>
            <person name="Yamamoto T.S."/>
            <person name="Takagi C."/>
            <person name="Heald R."/>
            <person name="Miller K."/>
            <person name="Haudenschild C."/>
            <person name="Kitzman J."/>
            <person name="Nakayama T."/>
            <person name="Izutsu Y."/>
            <person name="Robert J."/>
            <person name="Fortriede J."/>
            <person name="Burns K."/>
            <person name="Lotay V."/>
            <person name="Karimi K."/>
            <person name="Yasuoka Y."/>
            <person name="Dichmann D.S."/>
            <person name="Flajnik M.F."/>
            <person name="Houston D.W."/>
            <person name="Shendure J."/>
            <person name="DuPasquier L."/>
            <person name="Vize P.D."/>
            <person name="Zorn A.M."/>
            <person name="Ito M."/>
            <person name="Marcotte E.M."/>
            <person name="Wallingford J.B."/>
            <person name="Ito Y."/>
            <person name="Asashima M."/>
            <person name="Ueno N."/>
            <person name="Matsuda Y."/>
            <person name="Veenstra G.J."/>
            <person name="Fujiyama A."/>
            <person name="Harland R.M."/>
            <person name="Taira M."/>
            <person name="Rokhsar D.S."/>
        </authorList>
    </citation>
    <scope>NUCLEOTIDE SEQUENCE [LARGE SCALE GENOMIC DNA]</scope>
    <source>
        <strain evidence="3">J</strain>
    </source>
</reference>
<sequence length="107" mass="11839">MLLPVLFTACLLLSPARKKLPGHSLTPCRCAGTMLGKMGSAQNSGNNNYCSVGPHGMNRLAEYKVRKVPLYNKLFFLSTVWGSTSKQQILQGNVAPICFFDFFFPNH</sequence>
<organism evidence="2 3">
    <name type="scientific">Xenopus laevis</name>
    <name type="common">African clawed frog</name>
    <dbReference type="NCBI Taxonomy" id="8355"/>
    <lineage>
        <taxon>Eukaryota</taxon>
        <taxon>Metazoa</taxon>
        <taxon>Chordata</taxon>
        <taxon>Craniata</taxon>
        <taxon>Vertebrata</taxon>
        <taxon>Euteleostomi</taxon>
        <taxon>Amphibia</taxon>
        <taxon>Batrachia</taxon>
        <taxon>Anura</taxon>
        <taxon>Pipoidea</taxon>
        <taxon>Pipidae</taxon>
        <taxon>Xenopodinae</taxon>
        <taxon>Xenopus</taxon>
        <taxon>Xenopus</taxon>
    </lineage>
</organism>
<evidence type="ECO:0008006" key="4">
    <source>
        <dbReference type="Google" id="ProtNLM"/>
    </source>
</evidence>
<name>A0A974D0C8_XENLA</name>
<protein>
    <recommendedName>
        <fullName evidence="4">Secreted protein</fullName>
    </recommendedName>
</protein>
<keyword evidence="1" id="KW-0732">Signal</keyword>
<evidence type="ECO:0000313" key="2">
    <source>
        <dbReference type="EMBL" id="OCT83318.1"/>
    </source>
</evidence>
<evidence type="ECO:0000313" key="3">
    <source>
        <dbReference type="Proteomes" id="UP000694892"/>
    </source>
</evidence>
<dbReference type="EMBL" id="CM004473">
    <property type="protein sequence ID" value="OCT83318.1"/>
    <property type="molecule type" value="Genomic_DNA"/>
</dbReference>
<evidence type="ECO:0000256" key="1">
    <source>
        <dbReference type="SAM" id="SignalP"/>
    </source>
</evidence>
<accession>A0A974D0C8</accession>
<dbReference type="Proteomes" id="UP000694892">
    <property type="component" value="Chromosome 4S"/>
</dbReference>
<dbReference type="AlphaFoldDB" id="A0A974D0C8"/>
<feature type="signal peptide" evidence="1">
    <location>
        <begin position="1"/>
        <end position="18"/>
    </location>
</feature>
<feature type="chain" id="PRO_5038020866" description="Secreted protein" evidence="1">
    <location>
        <begin position="19"/>
        <end position="107"/>
    </location>
</feature>
<gene>
    <name evidence="2" type="ORF">XELAEV_18025857mg</name>
</gene>
<proteinExistence type="predicted"/>